<comment type="caution">
    <text evidence="3">The sequence shown here is derived from an EMBL/GenBank/DDBJ whole genome shotgun (WGS) entry which is preliminary data.</text>
</comment>
<evidence type="ECO:0000313" key="4">
    <source>
        <dbReference type="Proteomes" id="UP000638648"/>
    </source>
</evidence>
<feature type="region of interest" description="Disordered" evidence="1">
    <location>
        <begin position="197"/>
        <end position="225"/>
    </location>
</feature>
<evidence type="ECO:0008006" key="5">
    <source>
        <dbReference type="Google" id="ProtNLM"/>
    </source>
</evidence>
<accession>A0A927MSP8</accession>
<dbReference type="EMBL" id="JADBEM010000001">
    <property type="protein sequence ID" value="MBE1605934.1"/>
    <property type="molecule type" value="Genomic_DNA"/>
</dbReference>
<evidence type="ECO:0000256" key="1">
    <source>
        <dbReference type="SAM" id="MobiDB-lite"/>
    </source>
</evidence>
<gene>
    <name evidence="3" type="ORF">HEB94_002782</name>
</gene>
<feature type="chain" id="PRO_5039195630" description="Lipoprotein" evidence="2">
    <location>
        <begin position="22"/>
        <end position="321"/>
    </location>
</feature>
<feature type="region of interest" description="Disordered" evidence="1">
    <location>
        <begin position="31"/>
        <end position="70"/>
    </location>
</feature>
<reference evidence="3" key="1">
    <citation type="submission" date="2020-10" db="EMBL/GenBank/DDBJ databases">
        <title>Sequencing the genomes of 1000 actinobacteria strains.</title>
        <authorList>
            <person name="Klenk H.-P."/>
        </authorList>
    </citation>
    <scope>NUCLEOTIDE SEQUENCE</scope>
    <source>
        <strain evidence="3">DSM 45354</strain>
    </source>
</reference>
<sequence length="321" mass="33632">MSKSRGIRMLVAALGLLPLLAACGQSAPSDASAGDARAGAAPGDTAPGDTATPSVEATTDSAGLLSVPGDVSPETRNAYLMENAMASCMREQGFVYTPHVQEWQDLAAAVDGADYAAAKAFRGKYGFGFYSGAVYPDDPKAPGSKASEPAPSAQSAYVNSLGPAQRSAYDKALMGTPRMVAGRKKLGGCMARTQEQVYGPEKSAAELEQESAANQEKDRESAQALDGDPRLVALAQSYASCLRREGVSVSTTQPTGIGDAVKFSFAETLPPTGPTSLTRQEALSRLTNEIHLALTDLECGKEFRADYFPKLKQHPYHGSNG</sequence>
<name>A0A927MSP8_9ACTN</name>
<feature type="compositionally biased region" description="Low complexity" evidence="1">
    <location>
        <begin position="31"/>
        <end position="53"/>
    </location>
</feature>
<dbReference type="AlphaFoldDB" id="A0A927MSP8"/>
<protein>
    <recommendedName>
        <fullName evidence="5">Lipoprotein</fullName>
    </recommendedName>
</protein>
<proteinExistence type="predicted"/>
<evidence type="ECO:0000313" key="3">
    <source>
        <dbReference type="EMBL" id="MBE1605934.1"/>
    </source>
</evidence>
<dbReference type="Proteomes" id="UP000638648">
    <property type="component" value="Unassembled WGS sequence"/>
</dbReference>
<dbReference type="RefSeq" id="WP_192750146.1">
    <property type="nucleotide sequence ID" value="NZ_JADBEM010000001.1"/>
</dbReference>
<organism evidence="3 4">
    <name type="scientific">Actinopolymorpha pittospori</name>
    <dbReference type="NCBI Taxonomy" id="648752"/>
    <lineage>
        <taxon>Bacteria</taxon>
        <taxon>Bacillati</taxon>
        <taxon>Actinomycetota</taxon>
        <taxon>Actinomycetes</taxon>
        <taxon>Propionibacteriales</taxon>
        <taxon>Actinopolymorphaceae</taxon>
        <taxon>Actinopolymorpha</taxon>
    </lineage>
</organism>
<keyword evidence="2" id="KW-0732">Signal</keyword>
<keyword evidence="4" id="KW-1185">Reference proteome</keyword>
<evidence type="ECO:0000256" key="2">
    <source>
        <dbReference type="SAM" id="SignalP"/>
    </source>
</evidence>
<dbReference type="PROSITE" id="PS51257">
    <property type="entry name" value="PROKAR_LIPOPROTEIN"/>
    <property type="match status" value="1"/>
</dbReference>
<feature type="signal peptide" evidence="2">
    <location>
        <begin position="1"/>
        <end position="21"/>
    </location>
</feature>